<keyword evidence="3 6" id="KW-0812">Transmembrane</keyword>
<accession>A0A1T4P2K3</accession>
<protein>
    <submittedName>
        <fullName evidence="7">TIGR00297 family protein</fullName>
    </submittedName>
</protein>
<proteinExistence type="inferred from homology"/>
<comment type="subcellular location">
    <subcellularLocation>
        <location evidence="1">Membrane</location>
        <topology evidence="1">Multi-pass membrane protein</topology>
    </subcellularLocation>
</comment>
<dbReference type="PANTHER" id="PTHR13353:SF5">
    <property type="entry name" value="TRANSMEMBRANE PROTEIN 19"/>
    <property type="match status" value="1"/>
</dbReference>
<name>A0A1T4P2K3_9BACT</name>
<reference evidence="8" key="1">
    <citation type="submission" date="2017-02" db="EMBL/GenBank/DDBJ databases">
        <authorList>
            <person name="Varghese N."/>
            <person name="Submissions S."/>
        </authorList>
    </citation>
    <scope>NUCLEOTIDE SEQUENCE [LARGE SCALE GENOMIC DNA]</scope>
    <source>
        <strain evidence="8">DSM 22224</strain>
    </source>
</reference>
<dbReference type="EMBL" id="FUWZ01000001">
    <property type="protein sequence ID" value="SJZ85699.1"/>
    <property type="molecule type" value="Genomic_DNA"/>
</dbReference>
<evidence type="ECO:0000256" key="4">
    <source>
        <dbReference type="ARBA" id="ARBA00022989"/>
    </source>
</evidence>
<sequence length="240" mass="24955">MNTTFQHYGLFVLLLAGFMAVCIRTGKLSVSAAMAAGLTGLLVFFGAGYPGIALLGTFFVLGTLATSHKKNIKAAITADGAHPEKRKAGQVFANGGAAALMALLMLADPVRRELYGLMLAGSLASATADTLSSELGTVYGRRFFNILTFRKEARGLDGVVSLEGTLLGAAGAGVIAGVYALAAGFDRRIAYIVIAGVLGNLMDSVLGAALERKHYIGNDAVNFSNTLFAALVAGVCGWWW</sequence>
<evidence type="ECO:0000313" key="8">
    <source>
        <dbReference type="Proteomes" id="UP000190367"/>
    </source>
</evidence>
<feature type="transmembrane region" description="Helical" evidence="6">
    <location>
        <begin position="88"/>
        <end position="107"/>
    </location>
</feature>
<evidence type="ECO:0000256" key="5">
    <source>
        <dbReference type="ARBA" id="ARBA00023136"/>
    </source>
</evidence>
<evidence type="ECO:0000256" key="3">
    <source>
        <dbReference type="ARBA" id="ARBA00022692"/>
    </source>
</evidence>
<dbReference type="AlphaFoldDB" id="A0A1T4P2K3"/>
<feature type="transmembrane region" description="Helical" evidence="6">
    <location>
        <begin position="222"/>
        <end position="239"/>
    </location>
</feature>
<evidence type="ECO:0000256" key="1">
    <source>
        <dbReference type="ARBA" id="ARBA00004141"/>
    </source>
</evidence>
<gene>
    <name evidence="7" type="ORF">SAMN04488128_1011875</name>
</gene>
<keyword evidence="4 6" id="KW-1133">Transmembrane helix</keyword>
<feature type="transmembrane region" description="Helical" evidence="6">
    <location>
        <begin position="164"/>
        <end position="182"/>
    </location>
</feature>
<dbReference type="STRING" id="634771.SAMN04488128_1011875"/>
<dbReference type="Pfam" id="PF01940">
    <property type="entry name" value="DUF92"/>
    <property type="match status" value="1"/>
</dbReference>
<feature type="transmembrane region" description="Helical" evidence="6">
    <location>
        <begin position="189"/>
        <end position="210"/>
    </location>
</feature>
<comment type="similarity">
    <text evidence="2">Belongs to the TMEM19 family.</text>
</comment>
<keyword evidence="8" id="KW-1185">Reference proteome</keyword>
<organism evidence="7 8">
    <name type="scientific">Chitinophaga eiseniae</name>
    <dbReference type="NCBI Taxonomy" id="634771"/>
    <lineage>
        <taxon>Bacteria</taxon>
        <taxon>Pseudomonadati</taxon>
        <taxon>Bacteroidota</taxon>
        <taxon>Chitinophagia</taxon>
        <taxon>Chitinophagales</taxon>
        <taxon>Chitinophagaceae</taxon>
        <taxon>Chitinophaga</taxon>
    </lineage>
</organism>
<evidence type="ECO:0000313" key="7">
    <source>
        <dbReference type="EMBL" id="SJZ85699.1"/>
    </source>
</evidence>
<dbReference type="InterPro" id="IPR002794">
    <property type="entry name" value="DUF92_TMEM19"/>
</dbReference>
<dbReference type="PANTHER" id="PTHR13353">
    <property type="entry name" value="TRANSMEMBRANE PROTEIN 19"/>
    <property type="match status" value="1"/>
</dbReference>
<dbReference type="Proteomes" id="UP000190367">
    <property type="component" value="Unassembled WGS sequence"/>
</dbReference>
<dbReference type="OrthoDB" id="9770047at2"/>
<feature type="transmembrane region" description="Helical" evidence="6">
    <location>
        <begin position="45"/>
        <end position="67"/>
    </location>
</feature>
<evidence type="ECO:0000256" key="6">
    <source>
        <dbReference type="SAM" id="Phobius"/>
    </source>
</evidence>
<keyword evidence="5 6" id="KW-0472">Membrane</keyword>
<evidence type="ECO:0000256" key="2">
    <source>
        <dbReference type="ARBA" id="ARBA00009012"/>
    </source>
</evidence>
<dbReference type="RefSeq" id="WP_078668434.1">
    <property type="nucleotide sequence ID" value="NZ_FUWZ01000001.1"/>
</dbReference>
<dbReference type="GO" id="GO:0016020">
    <property type="term" value="C:membrane"/>
    <property type="evidence" value="ECO:0007669"/>
    <property type="project" value="UniProtKB-SubCell"/>
</dbReference>